<keyword evidence="1" id="KW-0853">WD repeat</keyword>
<dbReference type="InterPro" id="IPR001680">
    <property type="entry name" value="WD40_rpt"/>
</dbReference>
<feature type="region of interest" description="Disordered" evidence="2">
    <location>
        <begin position="1"/>
        <end position="38"/>
    </location>
</feature>
<keyword evidence="3" id="KW-1185">Reference proteome</keyword>
<name>A0A8B8JP72_ABRPR</name>
<dbReference type="Pfam" id="PF00400">
    <property type="entry name" value="WD40"/>
    <property type="match status" value="1"/>
</dbReference>
<sequence>MHNVSNSGSSASALTNSGTTLELKPSTNERPSMVSDQRECKKVLRDVIPKSIEESYNKSKNMFDICDPSQCQFLQLHKHPEVNKIVRLTYTNAGNAILALGSNGTHLVWFWPRTNLNLDGKANAKVYPQLWQPKSGFKSMINDLTSIKCGNPVSCFALSKQDAYLISTSGGKISLFNIFTFKTLTTAMPPPPMVTSLAFYPEDNNIFAIGLDNSTILIYYVLKDEVLFNLEGHSKRVTALAFSKTWNILISGDVNAQIIVWKTEGWGKLKDRYLQIHGQKVPEVQSETQIQFHPDQTNFLAVHDSHLAIYEATELRCVKQWVPEVPVVISQATFSSNGHSVYAIFVDGTLAIFEASNLQVLCRVHPCAYLSPTSRLSMWPISIAAHPLKPTQFAVGLTDGSIYVFEPRELGGNWIKTQ</sequence>
<dbReference type="SUPFAM" id="SSF50978">
    <property type="entry name" value="WD40 repeat-like"/>
    <property type="match status" value="1"/>
</dbReference>
<accession>A0A8B8JP72</accession>
<dbReference type="InterPro" id="IPR027728">
    <property type="entry name" value="Topless_fam"/>
</dbReference>
<dbReference type="GO" id="GO:0006355">
    <property type="term" value="P:regulation of DNA-templated transcription"/>
    <property type="evidence" value="ECO:0007669"/>
    <property type="project" value="InterPro"/>
</dbReference>
<evidence type="ECO:0000256" key="2">
    <source>
        <dbReference type="SAM" id="MobiDB-lite"/>
    </source>
</evidence>
<dbReference type="PROSITE" id="PS50294">
    <property type="entry name" value="WD_REPEATS_REGION"/>
    <property type="match status" value="1"/>
</dbReference>
<dbReference type="InterPro" id="IPR036322">
    <property type="entry name" value="WD40_repeat_dom_sf"/>
</dbReference>
<dbReference type="Gene3D" id="2.130.10.10">
    <property type="entry name" value="YVTN repeat-like/Quinoprotein amine dehydrogenase"/>
    <property type="match status" value="1"/>
</dbReference>
<evidence type="ECO:0000256" key="1">
    <source>
        <dbReference type="PROSITE-ProRule" id="PRU00221"/>
    </source>
</evidence>
<dbReference type="Proteomes" id="UP000694853">
    <property type="component" value="Unplaced"/>
</dbReference>
<protein>
    <submittedName>
        <fullName evidence="4">Topless-related protein 1-like</fullName>
    </submittedName>
</protein>
<reference evidence="3" key="1">
    <citation type="journal article" date="2019" name="Toxins">
        <title>Detection of Abrin-Like and Prepropulchellin-Like Toxin Genes and Transcripts Using Whole Genome Sequencing and Full-Length Transcript Sequencing of Abrus precatorius.</title>
        <authorList>
            <person name="Hovde B.T."/>
            <person name="Daligault H.E."/>
            <person name="Hanschen E.R."/>
            <person name="Kunde Y.A."/>
            <person name="Johnson M.B."/>
            <person name="Starkenburg S.R."/>
            <person name="Johnson S.L."/>
        </authorList>
    </citation>
    <scope>NUCLEOTIDE SEQUENCE [LARGE SCALE GENOMIC DNA]</scope>
</reference>
<dbReference type="PANTHER" id="PTHR44083">
    <property type="entry name" value="TOPLESS-RELATED PROTEIN 1-RELATED"/>
    <property type="match status" value="1"/>
</dbReference>
<dbReference type="PROSITE" id="PS50082">
    <property type="entry name" value="WD_REPEATS_2"/>
    <property type="match status" value="1"/>
</dbReference>
<dbReference type="InterPro" id="IPR015943">
    <property type="entry name" value="WD40/YVTN_repeat-like_dom_sf"/>
</dbReference>
<feature type="compositionally biased region" description="Polar residues" evidence="2">
    <location>
        <begin position="1"/>
        <end position="30"/>
    </location>
</feature>
<organism evidence="3 4">
    <name type="scientific">Abrus precatorius</name>
    <name type="common">Indian licorice</name>
    <name type="synonym">Glycine abrus</name>
    <dbReference type="NCBI Taxonomy" id="3816"/>
    <lineage>
        <taxon>Eukaryota</taxon>
        <taxon>Viridiplantae</taxon>
        <taxon>Streptophyta</taxon>
        <taxon>Embryophyta</taxon>
        <taxon>Tracheophyta</taxon>
        <taxon>Spermatophyta</taxon>
        <taxon>Magnoliopsida</taxon>
        <taxon>eudicotyledons</taxon>
        <taxon>Gunneridae</taxon>
        <taxon>Pentapetalae</taxon>
        <taxon>rosids</taxon>
        <taxon>fabids</taxon>
        <taxon>Fabales</taxon>
        <taxon>Fabaceae</taxon>
        <taxon>Papilionoideae</taxon>
        <taxon>50 kb inversion clade</taxon>
        <taxon>NPAAA clade</taxon>
        <taxon>indigoferoid/millettioid clade</taxon>
        <taxon>Abreae</taxon>
        <taxon>Abrus</taxon>
    </lineage>
</organism>
<feature type="repeat" description="WD" evidence="1">
    <location>
        <begin position="230"/>
        <end position="264"/>
    </location>
</feature>
<evidence type="ECO:0000313" key="4">
    <source>
        <dbReference type="RefSeq" id="XP_027333301.1"/>
    </source>
</evidence>
<reference evidence="4" key="2">
    <citation type="submission" date="2025-08" db="UniProtKB">
        <authorList>
            <consortium name="RefSeq"/>
        </authorList>
    </citation>
    <scope>IDENTIFICATION</scope>
    <source>
        <tissue evidence="4">Young leaves</tissue>
    </source>
</reference>
<gene>
    <name evidence="4" type="primary">LOC113848112</name>
</gene>
<dbReference type="PANTHER" id="PTHR44083:SF30">
    <property type="entry name" value="TOPLESS-LIKE PROTEIN"/>
    <property type="match status" value="1"/>
</dbReference>
<dbReference type="KEGG" id="aprc:113848112"/>
<dbReference type="SMART" id="SM00320">
    <property type="entry name" value="WD40"/>
    <property type="match status" value="5"/>
</dbReference>
<dbReference type="RefSeq" id="XP_027333301.1">
    <property type="nucleotide sequence ID" value="XM_027477500.1"/>
</dbReference>
<dbReference type="OrthoDB" id="1850764at2759"/>
<dbReference type="AlphaFoldDB" id="A0A8B8JP72"/>
<evidence type="ECO:0000313" key="3">
    <source>
        <dbReference type="Proteomes" id="UP000694853"/>
    </source>
</evidence>
<dbReference type="GeneID" id="113848112"/>
<proteinExistence type="predicted"/>